<dbReference type="PANTHER" id="PTHR34615:SF1">
    <property type="entry name" value="PX DOMAIN-CONTAINING PROTEIN"/>
    <property type="match status" value="1"/>
</dbReference>
<feature type="domain" description="DDE Tnp4" evidence="4">
    <location>
        <begin position="139"/>
        <end position="246"/>
    </location>
</feature>
<accession>A0A197JAW8</accession>
<sequence>QLPLLLPREDDANTDDDDDDIEEQADSDEELVFLLGAANDLFQHAAQFLLRRSNRNPSVPFVIFNLDQYDDITSERLFRFQVDEIHDIVDALCIPNILPLDNGSKFRSIEGVCLLLRRLVFTCQLVELMPMFGRSEIRPIARPTENQRQEYNGHHRLHAMKFQAVTTLDGIVVHLLGPYHGAQHDTAMYRISRLQATHLERVKDVAGNNMCLFGDQGYENSPVLLVNFPGKDHELTEWQRAFNMAVRVPL</sequence>
<dbReference type="STRING" id="1314771.A0A197JAW8"/>
<keyword evidence="6" id="KW-1185">Reference proteome</keyword>
<dbReference type="EMBL" id="KV442191">
    <property type="protein sequence ID" value="OAQ22257.1"/>
    <property type="molecule type" value="Genomic_DNA"/>
</dbReference>
<reference evidence="5 6" key="1">
    <citation type="submission" date="2016-05" db="EMBL/GenBank/DDBJ databases">
        <title>Genome sequencing reveals origins of a unique bacterial endosymbiosis in the earliest lineages of terrestrial Fungi.</title>
        <authorList>
            <consortium name="DOE Joint Genome Institute"/>
            <person name="Uehling J."/>
            <person name="Gryganskyi A."/>
            <person name="Hameed K."/>
            <person name="Tschaplinski T."/>
            <person name="Misztal P."/>
            <person name="Wu S."/>
            <person name="Desiro A."/>
            <person name="Vande Pol N."/>
            <person name="Du Z.-Y."/>
            <person name="Zienkiewicz A."/>
            <person name="Zienkiewicz K."/>
            <person name="Morin E."/>
            <person name="Tisserant E."/>
            <person name="Splivallo R."/>
            <person name="Hainaut M."/>
            <person name="Henrissat B."/>
            <person name="Ohm R."/>
            <person name="Kuo A."/>
            <person name="Yan J."/>
            <person name="Lipzen A."/>
            <person name="Nolan M."/>
            <person name="Labutti K."/>
            <person name="Barry K."/>
            <person name="Goldstein A."/>
            <person name="Labbe J."/>
            <person name="Schadt C."/>
            <person name="Tuskan G."/>
            <person name="Grigoriev I."/>
            <person name="Martin F."/>
            <person name="Vilgalys R."/>
            <person name="Bonito G."/>
        </authorList>
    </citation>
    <scope>NUCLEOTIDE SEQUENCE [LARGE SCALE GENOMIC DNA]</scope>
    <source>
        <strain evidence="5 6">AG-77</strain>
    </source>
</reference>
<evidence type="ECO:0000256" key="2">
    <source>
        <dbReference type="ARBA" id="ARBA00022723"/>
    </source>
</evidence>
<dbReference type="InterPro" id="IPR027806">
    <property type="entry name" value="HARBI1_dom"/>
</dbReference>
<evidence type="ECO:0000256" key="3">
    <source>
        <dbReference type="SAM" id="MobiDB-lite"/>
    </source>
</evidence>
<evidence type="ECO:0000313" key="5">
    <source>
        <dbReference type="EMBL" id="OAQ22257.1"/>
    </source>
</evidence>
<dbReference type="Pfam" id="PF13359">
    <property type="entry name" value="DDE_Tnp_4"/>
    <property type="match status" value="1"/>
</dbReference>
<evidence type="ECO:0000256" key="1">
    <source>
        <dbReference type="ARBA" id="ARBA00001968"/>
    </source>
</evidence>
<proteinExistence type="predicted"/>
<protein>
    <recommendedName>
        <fullName evidence="4">DDE Tnp4 domain-containing protein</fullName>
    </recommendedName>
</protein>
<feature type="region of interest" description="Disordered" evidence="3">
    <location>
        <begin position="1"/>
        <end position="22"/>
    </location>
</feature>
<keyword evidence="2" id="KW-0479">Metal-binding</keyword>
<organism evidence="5 6">
    <name type="scientific">Linnemannia elongata AG-77</name>
    <dbReference type="NCBI Taxonomy" id="1314771"/>
    <lineage>
        <taxon>Eukaryota</taxon>
        <taxon>Fungi</taxon>
        <taxon>Fungi incertae sedis</taxon>
        <taxon>Mucoromycota</taxon>
        <taxon>Mortierellomycotina</taxon>
        <taxon>Mortierellomycetes</taxon>
        <taxon>Mortierellales</taxon>
        <taxon>Mortierellaceae</taxon>
        <taxon>Linnemannia</taxon>
    </lineage>
</organism>
<dbReference type="Proteomes" id="UP000078512">
    <property type="component" value="Unassembled WGS sequence"/>
</dbReference>
<dbReference type="GO" id="GO:0046872">
    <property type="term" value="F:metal ion binding"/>
    <property type="evidence" value="ECO:0007669"/>
    <property type="project" value="UniProtKB-KW"/>
</dbReference>
<feature type="non-terminal residue" evidence="5">
    <location>
        <position position="1"/>
    </location>
</feature>
<dbReference type="OrthoDB" id="2434123at2759"/>
<evidence type="ECO:0000259" key="4">
    <source>
        <dbReference type="Pfam" id="PF13359"/>
    </source>
</evidence>
<comment type="cofactor">
    <cofactor evidence="1">
        <name>a divalent metal cation</name>
        <dbReference type="ChEBI" id="CHEBI:60240"/>
    </cofactor>
</comment>
<feature type="compositionally biased region" description="Acidic residues" evidence="3">
    <location>
        <begin position="12"/>
        <end position="22"/>
    </location>
</feature>
<gene>
    <name evidence="5" type="ORF">K457DRAFT_26249</name>
</gene>
<evidence type="ECO:0000313" key="6">
    <source>
        <dbReference type="Proteomes" id="UP000078512"/>
    </source>
</evidence>
<dbReference type="AlphaFoldDB" id="A0A197JAW8"/>
<dbReference type="PANTHER" id="PTHR34615">
    <property type="entry name" value="PX DOMAIN-CONTAINING PROTEIN"/>
    <property type="match status" value="1"/>
</dbReference>
<name>A0A197JAW8_9FUNG</name>